<name>A0AA51YK40_9EURY</name>
<dbReference type="GeneID" id="84229071"/>
<dbReference type="EMBL" id="CP133594">
    <property type="protein sequence ID" value="WMW22804.1"/>
    <property type="molecule type" value="Genomic_DNA"/>
</dbReference>
<evidence type="ECO:0000313" key="1">
    <source>
        <dbReference type="EMBL" id="WMW22804.1"/>
    </source>
</evidence>
<dbReference type="KEGG" id="mmav:RE476_02980"/>
<sequence>MIISLSSGCLETPQATPAAINENALLAYGWSQVSIEENSFEQTITDSTSIALNSTTVKYHNDRLSEDISKQVSDFEESNNLPLSISIPENLSAQIITYRLSLPSGAKLPTGLVSRIMETMIDEIKDDGEVENLQETTTRNLTLADGTETMVKIFSAAGNSTDSGMRMLGFVTAFENEDTSTIIMGLVPDGEYRIEVWPINDTLFSIDGESELDEMLELVSTIE</sequence>
<reference evidence="1" key="1">
    <citation type="submission" date="2023-08" db="EMBL/GenBank/DDBJ databases">
        <title>Methanolobus mangrovi sp. nov. and Methanolobus sediminis sp. nov, two novel methylotrophic methanogens isolated from mangrove sediments in China.</title>
        <authorList>
            <person name="Zhou J."/>
        </authorList>
    </citation>
    <scope>NUCLEOTIDE SEQUENCE</scope>
    <source>
        <strain evidence="1">FTZ2</strain>
    </source>
</reference>
<proteinExistence type="predicted"/>
<accession>A0AA51YK40</accession>
<keyword evidence="2" id="KW-1185">Reference proteome</keyword>
<organism evidence="1 2">
    <name type="scientific">Methanolobus mangrovi</name>
    <dbReference type="NCBI Taxonomy" id="3072977"/>
    <lineage>
        <taxon>Archaea</taxon>
        <taxon>Methanobacteriati</taxon>
        <taxon>Methanobacteriota</taxon>
        <taxon>Stenosarchaea group</taxon>
        <taxon>Methanomicrobia</taxon>
        <taxon>Methanosarcinales</taxon>
        <taxon>Methanosarcinaceae</taxon>
        <taxon>Methanolobus</taxon>
    </lineage>
</organism>
<dbReference type="InterPro" id="IPR045396">
    <property type="entry name" value="DUF6517"/>
</dbReference>
<protein>
    <submittedName>
        <fullName evidence="1">Uncharacterized protein</fullName>
    </submittedName>
</protein>
<dbReference type="Proteomes" id="UP001183006">
    <property type="component" value="Chromosome"/>
</dbReference>
<gene>
    <name evidence="1" type="ORF">RE476_02980</name>
</gene>
<evidence type="ECO:0000313" key="2">
    <source>
        <dbReference type="Proteomes" id="UP001183006"/>
    </source>
</evidence>
<dbReference type="AlphaFoldDB" id="A0AA51YK40"/>
<dbReference type="RefSeq" id="WP_309308918.1">
    <property type="nucleotide sequence ID" value="NZ_CP133594.1"/>
</dbReference>
<dbReference type="Pfam" id="PF20127">
    <property type="entry name" value="DUF6517"/>
    <property type="match status" value="1"/>
</dbReference>